<evidence type="ECO:0000256" key="1">
    <source>
        <dbReference type="ARBA" id="ARBA00004370"/>
    </source>
</evidence>
<evidence type="ECO:0000256" key="5">
    <source>
        <dbReference type="ARBA" id="ARBA00023136"/>
    </source>
</evidence>
<feature type="transmembrane region" description="Helical" evidence="6">
    <location>
        <begin position="219"/>
        <end position="237"/>
    </location>
</feature>
<keyword evidence="8" id="KW-1185">Reference proteome</keyword>
<dbReference type="PANTHER" id="PTHR23427:SF2">
    <property type="entry name" value="SURFEIT LOCUS PROTEIN 1"/>
    <property type="match status" value="1"/>
</dbReference>
<organism evidence="7 8">
    <name type="scientific">Pseudonocardia charpentierae</name>
    <dbReference type="NCBI Taxonomy" id="3075545"/>
    <lineage>
        <taxon>Bacteria</taxon>
        <taxon>Bacillati</taxon>
        <taxon>Actinomycetota</taxon>
        <taxon>Actinomycetes</taxon>
        <taxon>Pseudonocardiales</taxon>
        <taxon>Pseudonocardiaceae</taxon>
        <taxon>Pseudonocardia</taxon>
    </lineage>
</organism>
<keyword evidence="4 6" id="KW-1133">Transmembrane helix</keyword>
<proteinExistence type="inferred from homology"/>
<evidence type="ECO:0000256" key="2">
    <source>
        <dbReference type="ARBA" id="ARBA00007165"/>
    </source>
</evidence>
<name>A0ABU2NCA4_9PSEU</name>
<keyword evidence="5 6" id="KW-0472">Membrane</keyword>
<comment type="caution">
    <text evidence="7">The sequence shown here is derived from an EMBL/GenBank/DDBJ whole genome shotgun (WGS) entry which is preliminary data.</text>
</comment>
<reference evidence="8" key="1">
    <citation type="submission" date="2023-07" db="EMBL/GenBank/DDBJ databases">
        <title>30 novel species of actinomycetes from the DSMZ collection.</title>
        <authorList>
            <person name="Nouioui I."/>
        </authorList>
    </citation>
    <scope>NUCLEOTIDE SEQUENCE [LARGE SCALE GENOMIC DNA]</scope>
    <source>
        <strain evidence="8">DSM 45834</strain>
    </source>
</reference>
<dbReference type="InterPro" id="IPR045214">
    <property type="entry name" value="Surf1/Surf4"/>
</dbReference>
<sequence>MRFLLRPGWLAFIALVVGFAVACYTLLAPWQFGREDQREAQERAIATADATPAVPLAELVPAGSGVTPELEWRQVTVTGTYLPDAEAAVRLRTVDGKPAVEVLTPMRLDDGRIVAVDRGLAPVTDGGAVPVYAAPPDGTVTLTARLRPDQRDPSDRPIVRGEGAPQLYAPDSRVVGATAGLDIVPGILQLPAEQPGVLVPVPVGPSVADAAPFTNFSYALQWLTFGLIALVALGYFIRLEMLQRRSGGRRAHRTAVRQALAGDDVPPERP</sequence>
<gene>
    <name evidence="7" type="ORF">RM445_14110</name>
</gene>
<evidence type="ECO:0000256" key="4">
    <source>
        <dbReference type="ARBA" id="ARBA00022989"/>
    </source>
</evidence>
<keyword evidence="6" id="KW-1003">Cell membrane</keyword>
<accession>A0ABU2NCA4</accession>
<dbReference type="Pfam" id="PF02104">
    <property type="entry name" value="SURF1"/>
    <property type="match status" value="1"/>
</dbReference>
<evidence type="ECO:0000313" key="8">
    <source>
        <dbReference type="Proteomes" id="UP001183202"/>
    </source>
</evidence>
<evidence type="ECO:0000256" key="3">
    <source>
        <dbReference type="ARBA" id="ARBA00022692"/>
    </source>
</evidence>
<dbReference type="PROSITE" id="PS51257">
    <property type="entry name" value="PROKAR_LIPOPROTEIN"/>
    <property type="match status" value="1"/>
</dbReference>
<dbReference type="RefSeq" id="WP_311556688.1">
    <property type="nucleotide sequence ID" value="NZ_JAVREJ010000008.1"/>
</dbReference>
<comment type="similarity">
    <text evidence="2 6">Belongs to the SURF1 family.</text>
</comment>
<dbReference type="EMBL" id="JAVREJ010000008">
    <property type="protein sequence ID" value="MDT0350663.1"/>
    <property type="molecule type" value="Genomic_DNA"/>
</dbReference>
<dbReference type="CDD" id="cd06662">
    <property type="entry name" value="SURF1"/>
    <property type="match status" value="1"/>
</dbReference>
<keyword evidence="3 6" id="KW-0812">Transmembrane</keyword>
<dbReference type="PANTHER" id="PTHR23427">
    <property type="entry name" value="SURFEIT LOCUS PROTEIN"/>
    <property type="match status" value="1"/>
</dbReference>
<dbReference type="PROSITE" id="PS50895">
    <property type="entry name" value="SURF1"/>
    <property type="match status" value="1"/>
</dbReference>
<evidence type="ECO:0000313" key="7">
    <source>
        <dbReference type="EMBL" id="MDT0350663.1"/>
    </source>
</evidence>
<evidence type="ECO:0000256" key="6">
    <source>
        <dbReference type="RuleBase" id="RU363076"/>
    </source>
</evidence>
<dbReference type="Proteomes" id="UP001183202">
    <property type="component" value="Unassembled WGS sequence"/>
</dbReference>
<dbReference type="InterPro" id="IPR002994">
    <property type="entry name" value="Surf1/Shy1"/>
</dbReference>
<protein>
    <recommendedName>
        <fullName evidence="6">SURF1-like protein</fullName>
    </recommendedName>
</protein>
<feature type="transmembrane region" description="Helical" evidence="6">
    <location>
        <begin position="9"/>
        <end position="30"/>
    </location>
</feature>
<comment type="subcellular location">
    <subcellularLocation>
        <location evidence="6">Cell membrane</location>
        <topology evidence="6">Multi-pass membrane protein</topology>
    </subcellularLocation>
    <subcellularLocation>
        <location evidence="1">Membrane</location>
    </subcellularLocation>
</comment>